<dbReference type="Proteomes" id="UP001140217">
    <property type="component" value="Unassembled WGS sequence"/>
</dbReference>
<accession>A0A9W8LH19</accession>
<evidence type="ECO:0000313" key="1">
    <source>
        <dbReference type="EMBL" id="KAJ2778653.1"/>
    </source>
</evidence>
<comment type="caution">
    <text evidence="1">The sequence shown here is derived from an EMBL/GenBank/DDBJ whole genome shotgun (WGS) entry which is preliminary data.</text>
</comment>
<protein>
    <submittedName>
        <fullName evidence="1">Uncharacterized protein</fullName>
    </submittedName>
</protein>
<dbReference type="OrthoDB" id="10553042at2759"/>
<evidence type="ECO:0000313" key="2">
    <source>
        <dbReference type="Proteomes" id="UP001140217"/>
    </source>
</evidence>
<dbReference type="AlphaFoldDB" id="A0A9W8LH19"/>
<organism evidence="1 2">
    <name type="scientific">Coemansia javaensis</name>
    <dbReference type="NCBI Taxonomy" id="2761396"/>
    <lineage>
        <taxon>Eukaryota</taxon>
        <taxon>Fungi</taxon>
        <taxon>Fungi incertae sedis</taxon>
        <taxon>Zoopagomycota</taxon>
        <taxon>Kickxellomycotina</taxon>
        <taxon>Kickxellomycetes</taxon>
        <taxon>Kickxellales</taxon>
        <taxon>Kickxellaceae</taxon>
        <taxon>Coemansia</taxon>
    </lineage>
</organism>
<proteinExistence type="predicted"/>
<dbReference type="EMBL" id="JANBUL010000217">
    <property type="protein sequence ID" value="KAJ2778653.1"/>
    <property type="molecule type" value="Genomic_DNA"/>
</dbReference>
<name>A0A9W8LH19_9FUNG</name>
<sequence length="285" mass="31724">MQLRDLPDDVLRLVLKASFTASDHTFKHLKKAFIGAYDHSWAPFSADDGSEAIEFPNLKKLSVMYWPVDAVYGVEARRRDDRPWKLHFPKLDMLRVSCIQDRCPLLEYAGDSIGGPAALAAANRILEGARESKERALRVKVRSPTVVPESITCTSLTALSLYVNTSVDTMLGLIQMLPDLVSLEIRCLTLSDMQEDISAPGPDEECMVEPLGSNIKEININVSPNEPASEMLVPVAKHLLLRIPTLARFCSSAILEEPIAEFVDAYSKRYPHLPGIKYMLKNKSA</sequence>
<keyword evidence="2" id="KW-1185">Reference proteome</keyword>
<gene>
    <name evidence="1" type="ORF">H4R18_004467</name>
</gene>
<reference evidence="1" key="1">
    <citation type="submission" date="2022-07" db="EMBL/GenBank/DDBJ databases">
        <title>Phylogenomic reconstructions and comparative analyses of Kickxellomycotina fungi.</title>
        <authorList>
            <person name="Reynolds N.K."/>
            <person name="Stajich J.E."/>
            <person name="Barry K."/>
            <person name="Grigoriev I.V."/>
            <person name="Crous P."/>
            <person name="Smith M.E."/>
        </authorList>
    </citation>
    <scope>NUCLEOTIDE SEQUENCE</scope>
    <source>
        <strain evidence="1">NBRC 105414</strain>
    </source>
</reference>